<evidence type="ECO:0000313" key="3">
    <source>
        <dbReference type="Proteomes" id="UP000265515"/>
    </source>
</evidence>
<dbReference type="Proteomes" id="UP000265515">
    <property type="component" value="Unassembled WGS sequence"/>
</dbReference>
<reference evidence="2 3" key="1">
    <citation type="journal article" date="2018" name="Cell">
        <title>The Chara Genome: Secondary Complexity and Implications for Plant Terrestrialization.</title>
        <authorList>
            <person name="Nishiyama T."/>
            <person name="Sakayama H."/>
            <person name="Vries J.D."/>
            <person name="Buschmann H."/>
            <person name="Saint-Marcoux D."/>
            <person name="Ullrich K.K."/>
            <person name="Haas F.B."/>
            <person name="Vanderstraeten L."/>
            <person name="Becker D."/>
            <person name="Lang D."/>
            <person name="Vosolsobe S."/>
            <person name="Rombauts S."/>
            <person name="Wilhelmsson P.K.I."/>
            <person name="Janitza P."/>
            <person name="Kern R."/>
            <person name="Heyl A."/>
            <person name="Rumpler F."/>
            <person name="Villalobos L.I.A.C."/>
            <person name="Clay J.M."/>
            <person name="Skokan R."/>
            <person name="Toyoda A."/>
            <person name="Suzuki Y."/>
            <person name="Kagoshima H."/>
            <person name="Schijlen E."/>
            <person name="Tajeshwar N."/>
            <person name="Catarino B."/>
            <person name="Hetherington A.J."/>
            <person name="Saltykova A."/>
            <person name="Bonnot C."/>
            <person name="Breuninger H."/>
            <person name="Symeonidi A."/>
            <person name="Radhakrishnan G.V."/>
            <person name="Van Nieuwerburgh F."/>
            <person name="Deforce D."/>
            <person name="Chang C."/>
            <person name="Karol K.G."/>
            <person name="Hedrich R."/>
            <person name="Ulvskov P."/>
            <person name="Glockner G."/>
            <person name="Delwiche C.F."/>
            <person name="Petrasek J."/>
            <person name="Van de Peer Y."/>
            <person name="Friml J."/>
            <person name="Beilby M."/>
            <person name="Dolan L."/>
            <person name="Kohara Y."/>
            <person name="Sugano S."/>
            <person name="Fujiyama A."/>
            <person name="Delaux P.-M."/>
            <person name="Quint M."/>
            <person name="TheiBen G."/>
            <person name="Hagemann M."/>
            <person name="Harholt J."/>
            <person name="Dunand C."/>
            <person name="Zachgo S."/>
            <person name="Langdale J."/>
            <person name="Maumus F."/>
            <person name="Straeten D.V.D."/>
            <person name="Gould S.B."/>
            <person name="Rensing S.A."/>
        </authorList>
    </citation>
    <scope>NUCLEOTIDE SEQUENCE [LARGE SCALE GENOMIC DNA]</scope>
    <source>
        <strain evidence="2 3">S276</strain>
    </source>
</reference>
<dbReference type="EMBL" id="BFEA01000085">
    <property type="protein sequence ID" value="GBG67292.1"/>
    <property type="molecule type" value="Genomic_DNA"/>
</dbReference>
<accession>A0A388KB57</accession>
<feature type="compositionally biased region" description="Acidic residues" evidence="1">
    <location>
        <begin position="476"/>
        <end position="505"/>
    </location>
</feature>
<evidence type="ECO:0000256" key="1">
    <source>
        <dbReference type="SAM" id="MobiDB-lite"/>
    </source>
</evidence>
<protein>
    <submittedName>
        <fullName evidence="2">Uncharacterized protein</fullName>
    </submittedName>
</protein>
<feature type="compositionally biased region" description="Polar residues" evidence="1">
    <location>
        <begin position="186"/>
        <end position="198"/>
    </location>
</feature>
<organism evidence="2 3">
    <name type="scientific">Chara braunii</name>
    <name type="common">Braun's stonewort</name>
    <dbReference type="NCBI Taxonomy" id="69332"/>
    <lineage>
        <taxon>Eukaryota</taxon>
        <taxon>Viridiplantae</taxon>
        <taxon>Streptophyta</taxon>
        <taxon>Charophyceae</taxon>
        <taxon>Charales</taxon>
        <taxon>Characeae</taxon>
        <taxon>Chara</taxon>
    </lineage>
</organism>
<feature type="compositionally biased region" description="Basic and acidic residues" evidence="1">
    <location>
        <begin position="148"/>
        <end position="161"/>
    </location>
</feature>
<dbReference type="Gramene" id="GBG67292">
    <property type="protein sequence ID" value="GBG67292"/>
    <property type="gene ID" value="CBR_g88580"/>
</dbReference>
<feature type="compositionally biased region" description="Low complexity" evidence="1">
    <location>
        <begin position="210"/>
        <end position="240"/>
    </location>
</feature>
<name>A0A388KB57_CHABU</name>
<dbReference type="AlphaFoldDB" id="A0A388KB57"/>
<comment type="caution">
    <text evidence="2">The sequence shown here is derived from an EMBL/GenBank/DDBJ whole genome shotgun (WGS) entry which is preliminary data.</text>
</comment>
<proteinExistence type="predicted"/>
<feature type="region of interest" description="Disordered" evidence="1">
    <location>
        <begin position="397"/>
        <end position="423"/>
    </location>
</feature>
<gene>
    <name evidence="2" type="ORF">CBR_g88580</name>
</gene>
<keyword evidence="3" id="KW-1185">Reference proteome</keyword>
<feature type="compositionally biased region" description="Basic residues" evidence="1">
    <location>
        <begin position="401"/>
        <end position="411"/>
    </location>
</feature>
<feature type="region of interest" description="Disordered" evidence="1">
    <location>
        <begin position="459"/>
        <end position="539"/>
    </location>
</feature>
<evidence type="ECO:0000313" key="2">
    <source>
        <dbReference type="EMBL" id="GBG67292.1"/>
    </source>
</evidence>
<feature type="region of interest" description="Disordered" evidence="1">
    <location>
        <begin position="137"/>
        <end position="245"/>
    </location>
</feature>
<sequence length="539" mass="58966">MVLRCTFCNEVFQGTRYQATRHFVQMNYCKDISYEALVKGLLDCQARLEVEAVRTGTRRRITHDEIAQQVALITRDPVEASAPPSADVIFDRRACIFRPYPRDDDSDEEPILEAADDPALRVPHEINETHDDLDDVETRTHAARRAANRADREMTGGDKDFWGPFGEVATTDDVRDDKVRGLHAGTSRTEARMTTPTLTRRELSMPPPSALSLAPPSPEEAVPSAAVEGEVAAAEGDAVAQQSNNSGAVEGEVVGATMLEEVRSAAVVEGEVATAVEEIAAATDVLDVVMQRDGADDTESSEAIEESLMHPVVRGITPGVVRGLGMFDSEMGAQFDFDMSMGVAPSCGGVHRRIERHRETRRQARPRSRRRRVQLDLGPRFESSDTCVHARGVDVSCTGRGRGRSRPRARGTPRVPAQGGVALGESSRVEGLGMPRGSHCQQTVAQASMRVVLVRKGGGPVAIKEEDPETAPIAREDDEDYEGEEESEEESERGDNNSDDDDEDQPPPPHRRMVRDVFVRRHRHPHEGRGGQHAALGGV</sequence>